<evidence type="ECO:0000313" key="3">
    <source>
        <dbReference type="EMBL" id="MCV7227791.1"/>
    </source>
</evidence>
<keyword evidence="4" id="KW-1185">Reference proteome</keyword>
<dbReference type="Pfam" id="PF18702">
    <property type="entry name" value="DUF5642"/>
    <property type="match status" value="1"/>
</dbReference>
<feature type="domain" description="DUF5642" evidence="2">
    <location>
        <begin position="30"/>
        <end position="218"/>
    </location>
</feature>
<dbReference type="EMBL" id="JACKTY010000030">
    <property type="protein sequence ID" value="MCV7227791.1"/>
    <property type="molecule type" value="Genomic_DNA"/>
</dbReference>
<proteinExistence type="predicted"/>
<dbReference type="RefSeq" id="WP_264068797.1">
    <property type="nucleotide sequence ID" value="NZ_JACKTY010000030.1"/>
</dbReference>
<dbReference type="InterPro" id="IPR041313">
    <property type="entry name" value="DUF5642"/>
</dbReference>
<protein>
    <submittedName>
        <fullName evidence="3">DUF5642 family protein</fullName>
    </submittedName>
</protein>
<dbReference type="PROSITE" id="PS51257">
    <property type="entry name" value="PROKAR_LIPOPROTEIN"/>
    <property type="match status" value="1"/>
</dbReference>
<evidence type="ECO:0000259" key="2">
    <source>
        <dbReference type="Pfam" id="PF18702"/>
    </source>
</evidence>
<reference evidence="3 4" key="1">
    <citation type="journal article" date="2022" name="BMC Genomics">
        <title>Comparative genome analysis of mycobacteria focusing on tRNA and non-coding RNA.</title>
        <authorList>
            <person name="Behra P.R.K."/>
            <person name="Pettersson B.M.F."/>
            <person name="Ramesh M."/>
            <person name="Das S."/>
            <person name="Dasgupta S."/>
            <person name="Kirsebom L.A."/>
        </authorList>
    </citation>
    <scope>NUCLEOTIDE SEQUENCE [LARGE SCALE GENOMIC DNA]</scope>
    <source>
        <strain evidence="3 4">DSM 44078</strain>
    </source>
</reference>
<sequence>MFNTRALYALTCAGLLAACSANQPSGPKADIAKVADVKSSFGQDFKVTDVPTTGIDPKLLAGQKLPDGLRFDPADCAKFAAGQAMPADLKGNMAAVGAEGAGNRFITIAMETSEPVPVVDPGAGCQKVGFTGGALRGAVEVVPAPQIPDVQTQGVHRILQTTINGKPQLGEIYSYLAHFGDYQVIVTANPLVDGDKPVVPVDTKRAEALLTAAVAAIKS</sequence>
<evidence type="ECO:0000313" key="4">
    <source>
        <dbReference type="Proteomes" id="UP001526201"/>
    </source>
</evidence>
<accession>A0ABT3CEW9</accession>
<keyword evidence="1" id="KW-0732">Signal</keyword>
<evidence type="ECO:0000256" key="1">
    <source>
        <dbReference type="SAM" id="SignalP"/>
    </source>
</evidence>
<name>A0ABT3CEW9_9MYCO</name>
<feature type="chain" id="PRO_5046742460" evidence="1">
    <location>
        <begin position="18"/>
        <end position="219"/>
    </location>
</feature>
<feature type="signal peptide" evidence="1">
    <location>
        <begin position="1"/>
        <end position="17"/>
    </location>
</feature>
<comment type="caution">
    <text evidence="3">The sequence shown here is derived from an EMBL/GenBank/DDBJ whole genome shotgun (WGS) entry which is preliminary data.</text>
</comment>
<dbReference type="Proteomes" id="UP001526201">
    <property type="component" value="Unassembled WGS sequence"/>
</dbReference>
<organism evidence="3 4">
    <name type="scientific">Mycolicibacterium komossense</name>
    <dbReference type="NCBI Taxonomy" id="1779"/>
    <lineage>
        <taxon>Bacteria</taxon>
        <taxon>Bacillati</taxon>
        <taxon>Actinomycetota</taxon>
        <taxon>Actinomycetes</taxon>
        <taxon>Mycobacteriales</taxon>
        <taxon>Mycobacteriaceae</taxon>
        <taxon>Mycolicibacterium</taxon>
    </lineage>
</organism>
<gene>
    <name evidence="3" type="ORF">H7J73_17350</name>
</gene>